<evidence type="ECO:0000313" key="1">
    <source>
        <dbReference type="EMBL" id="KIM90330.1"/>
    </source>
</evidence>
<dbReference type="OrthoDB" id="3357985at2759"/>
<evidence type="ECO:0000313" key="2">
    <source>
        <dbReference type="Proteomes" id="UP000054166"/>
    </source>
</evidence>
<keyword evidence="2" id="KW-1185">Reference proteome</keyword>
<proteinExistence type="predicted"/>
<reference evidence="1 2" key="1">
    <citation type="submission" date="2014-04" db="EMBL/GenBank/DDBJ databases">
        <authorList>
            <consortium name="DOE Joint Genome Institute"/>
            <person name="Kuo A."/>
            <person name="Tarkka M."/>
            <person name="Buscot F."/>
            <person name="Kohler A."/>
            <person name="Nagy L.G."/>
            <person name="Floudas D."/>
            <person name="Copeland A."/>
            <person name="Barry K.W."/>
            <person name="Cichocki N."/>
            <person name="Veneault-Fourrey C."/>
            <person name="LaButti K."/>
            <person name="Lindquist E.A."/>
            <person name="Lipzen A."/>
            <person name="Lundell T."/>
            <person name="Morin E."/>
            <person name="Murat C."/>
            <person name="Sun H."/>
            <person name="Tunlid A."/>
            <person name="Henrissat B."/>
            <person name="Grigoriev I.V."/>
            <person name="Hibbett D.S."/>
            <person name="Martin F."/>
            <person name="Nordberg H.P."/>
            <person name="Cantor M.N."/>
            <person name="Hua S.X."/>
        </authorList>
    </citation>
    <scope>NUCLEOTIDE SEQUENCE [LARGE SCALE GENOMIC DNA]</scope>
    <source>
        <strain evidence="1 2">F 1598</strain>
    </source>
</reference>
<name>A0A0C3G1X2_PILCF</name>
<sequence length="323" mass="36912">MSDATVSAENECQATIITDAKTPFDNPDAELIIRSSDNVDFRVFKSFLSVVSSVFKDMFALPQGPAGITDQEMRDGLPVIQITEESRIVETLLRFCFPNILTSIPVLKTMDEMLPMLEVSIKYGIGILENRMRETLFSPPVVKEGAMKLFVIAYQHGWEKEMRVAARYTLYQPVWERLYVVELESITGGDLHRLQQYRLSCRTAAIQVATTFDWMPFSVPWWLECLSCGDTTKQIIFSRYHGEYKPSGWWVRYVEAAAEELAKRPFGDTVLKPELVKGALQQANSCQSCSQRKEIDVRFKEFCRMFAAEIERVVSKVALEVKL</sequence>
<dbReference type="InParanoid" id="A0A0C3G1X2"/>
<gene>
    <name evidence="1" type="ORF">PILCRDRAFT_812066</name>
</gene>
<dbReference type="Proteomes" id="UP000054166">
    <property type="component" value="Unassembled WGS sequence"/>
</dbReference>
<dbReference type="AlphaFoldDB" id="A0A0C3G1X2"/>
<dbReference type="Gene3D" id="3.30.710.10">
    <property type="entry name" value="Potassium Channel Kv1.1, Chain A"/>
    <property type="match status" value="1"/>
</dbReference>
<organism evidence="1 2">
    <name type="scientific">Piloderma croceum (strain F 1598)</name>
    <dbReference type="NCBI Taxonomy" id="765440"/>
    <lineage>
        <taxon>Eukaryota</taxon>
        <taxon>Fungi</taxon>
        <taxon>Dikarya</taxon>
        <taxon>Basidiomycota</taxon>
        <taxon>Agaricomycotina</taxon>
        <taxon>Agaricomycetes</taxon>
        <taxon>Agaricomycetidae</taxon>
        <taxon>Atheliales</taxon>
        <taxon>Atheliaceae</taxon>
        <taxon>Piloderma</taxon>
    </lineage>
</organism>
<reference evidence="2" key="2">
    <citation type="submission" date="2015-01" db="EMBL/GenBank/DDBJ databases">
        <title>Evolutionary Origins and Diversification of the Mycorrhizal Mutualists.</title>
        <authorList>
            <consortium name="DOE Joint Genome Institute"/>
            <consortium name="Mycorrhizal Genomics Consortium"/>
            <person name="Kohler A."/>
            <person name="Kuo A."/>
            <person name="Nagy L.G."/>
            <person name="Floudas D."/>
            <person name="Copeland A."/>
            <person name="Barry K.W."/>
            <person name="Cichocki N."/>
            <person name="Veneault-Fourrey C."/>
            <person name="LaButti K."/>
            <person name="Lindquist E.A."/>
            <person name="Lipzen A."/>
            <person name="Lundell T."/>
            <person name="Morin E."/>
            <person name="Murat C."/>
            <person name="Riley R."/>
            <person name="Ohm R."/>
            <person name="Sun H."/>
            <person name="Tunlid A."/>
            <person name="Henrissat B."/>
            <person name="Grigoriev I.V."/>
            <person name="Hibbett D.S."/>
            <person name="Martin F."/>
        </authorList>
    </citation>
    <scope>NUCLEOTIDE SEQUENCE [LARGE SCALE GENOMIC DNA]</scope>
    <source>
        <strain evidence="2">F 1598</strain>
    </source>
</reference>
<dbReference type="EMBL" id="KN832973">
    <property type="protein sequence ID" value="KIM90330.1"/>
    <property type="molecule type" value="Genomic_DNA"/>
</dbReference>
<protein>
    <submittedName>
        <fullName evidence="1">Uncharacterized protein</fullName>
    </submittedName>
</protein>
<dbReference type="HOGENOM" id="CLU_052397_0_1_1"/>
<dbReference type="InterPro" id="IPR011333">
    <property type="entry name" value="SKP1/BTB/POZ_sf"/>
</dbReference>
<accession>A0A0C3G1X2</accession>